<proteinExistence type="predicted"/>
<gene>
    <name evidence="1" type="ORF">PAMC26510_26590</name>
</gene>
<sequence>MELASFLFATWTGHYRGWHCGAHAGTKPGESLALRLA</sequence>
<comment type="caution">
    <text evidence="1">The sequence shown here is derived from an EMBL/GenBank/DDBJ whole genome shotgun (WGS) entry which is preliminary data.</text>
</comment>
<evidence type="ECO:0000313" key="2">
    <source>
        <dbReference type="Proteomes" id="UP000194546"/>
    </source>
</evidence>
<accession>A0A242MFV1</accession>
<protein>
    <submittedName>
        <fullName evidence="1">Uncharacterized protein</fullName>
    </submittedName>
</protein>
<organism evidence="1 2">
    <name type="scientific">Caballeronia sordidicola</name>
    <name type="common">Burkholderia sordidicola</name>
    <dbReference type="NCBI Taxonomy" id="196367"/>
    <lineage>
        <taxon>Bacteria</taxon>
        <taxon>Pseudomonadati</taxon>
        <taxon>Pseudomonadota</taxon>
        <taxon>Betaproteobacteria</taxon>
        <taxon>Burkholderiales</taxon>
        <taxon>Burkholderiaceae</taxon>
        <taxon>Caballeronia</taxon>
    </lineage>
</organism>
<evidence type="ECO:0000313" key="1">
    <source>
        <dbReference type="EMBL" id="OTP69620.1"/>
    </source>
</evidence>
<dbReference type="AlphaFoldDB" id="A0A242MFV1"/>
<dbReference type="EMBL" id="NBTY01000148">
    <property type="protein sequence ID" value="OTP69620.1"/>
    <property type="molecule type" value="Genomic_DNA"/>
</dbReference>
<reference evidence="1 2" key="1">
    <citation type="submission" date="2017-03" db="EMBL/GenBank/DDBJ databases">
        <title>Genome analysis of strain PAMC 26510.</title>
        <authorList>
            <person name="Oh H.-M."/>
            <person name="Yang J.-A."/>
        </authorList>
    </citation>
    <scope>NUCLEOTIDE SEQUENCE [LARGE SCALE GENOMIC DNA]</scope>
    <source>
        <strain evidence="1 2">PAMC 26510</strain>
    </source>
</reference>
<dbReference type="Proteomes" id="UP000194546">
    <property type="component" value="Unassembled WGS sequence"/>
</dbReference>
<name>A0A242MFV1_CABSO</name>